<gene>
    <name evidence="2" type="ORF">NCTC12413_00378</name>
    <name evidence="1" type="ORF">SAR03_12460</name>
</gene>
<dbReference type="AlphaFoldDB" id="A0A380C0Z3"/>
<evidence type="ECO:0000313" key="1">
    <source>
        <dbReference type="EMBL" id="GEQ00209.1"/>
    </source>
</evidence>
<evidence type="ECO:0000313" key="2">
    <source>
        <dbReference type="EMBL" id="SUJ09742.1"/>
    </source>
</evidence>
<evidence type="ECO:0000313" key="3">
    <source>
        <dbReference type="Proteomes" id="UP000254956"/>
    </source>
</evidence>
<protein>
    <recommendedName>
        <fullName evidence="5">Protein VraX</fullName>
    </recommendedName>
</protein>
<reference evidence="2 3" key="1">
    <citation type="submission" date="2018-06" db="EMBL/GenBank/DDBJ databases">
        <authorList>
            <consortium name="Pathogen Informatics"/>
            <person name="Doyle S."/>
        </authorList>
    </citation>
    <scope>NUCLEOTIDE SEQUENCE [LARGE SCALE GENOMIC DNA]</scope>
    <source>
        <strain evidence="2 3">NCTC12413</strain>
    </source>
</reference>
<dbReference type="EMBL" id="UGZE01000001">
    <property type="protein sequence ID" value="SUJ09742.1"/>
    <property type="molecule type" value="Genomic_DNA"/>
</dbReference>
<dbReference type="Proteomes" id="UP000254956">
    <property type="component" value="Unassembled WGS sequence"/>
</dbReference>
<dbReference type="EMBL" id="BKAV01000010">
    <property type="protein sequence ID" value="GEQ00209.1"/>
    <property type="molecule type" value="Genomic_DNA"/>
</dbReference>
<evidence type="ECO:0008006" key="5">
    <source>
        <dbReference type="Google" id="ProtNLM"/>
    </source>
</evidence>
<name>A0A380C0Z3_9STAP</name>
<organism evidence="2 3">
    <name type="scientific">Staphylococcus arlettae</name>
    <dbReference type="NCBI Taxonomy" id="29378"/>
    <lineage>
        <taxon>Bacteria</taxon>
        <taxon>Bacillati</taxon>
        <taxon>Bacillota</taxon>
        <taxon>Bacilli</taxon>
        <taxon>Bacillales</taxon>
        <taxon>Staphylococcaceae</taxon>
        <taxon>Staphylococcus</taxon>
    </lineage>
</organism>
<evidence type="ECO:0000313" key="4">
    <source>
        <dbReference type="Proteomes" id="UP000321598"/>
    </source>
</evidence>
<reference evidence="1 4" key="2">
    <citation type="submission" date="2019-07" db="EMBL/GenBank/DDBJ databases">
        <title>Whole genome shotgun sequence of Staphylococcus arlettae NBRC 109765.</title>
        <authorList>
            <person name="Hosoyama A."/>
            <person name="Uohara A."/>
            <person name="Ohji S."/>
            <person name="Ichikawa N."/>
        </authorList>
    </citation>
    <scope>NUCLEOTIDE SEQUENCE [LARGE SCALE GENOMIC DNA]</scope>
    <source>
        <strain evidence="1 4">NBRC 109765</strain>
    </source>
</reference>
<accession>A0A380C0Z3</accession>
<sequence length="58" mass="6731">MEILRKTTEDNKPTFHVRTNLGLIIKIKAAPEMDETEINQLLEYVANDMDNKLKSNIE</sequence>
<dbReference type="Proteomes" id="UP000321598">
    <property type="component" value="Unassembled WGS sequence"/>
</dbReference>
<dbReference type="STRING" id="1212545.SARL_00170"/>
<dbReference type="RefSeq" id="WP_021459614.1">
    <property type="nucleotide sequence ID" value="NZ_BKAV01000010.1"/>
</dbReference>
<proteinExistence type="predicted"/>
<keyword evidence="4" id="KW-1185">Reference proteome</keyword>